<accession>A0AA88KJK1</accession>
<dbReference type="RefSeq" id="XP_044547627.1">
    <property type="nucleotide sequence ID" value="XM_044695524.1"/>
</dbReference>
<dbReference type="InterPro" id="IPR037175">
    <property type="entry name" value="KFase_sf"/>
</dbReference>
<dbReference type="EMBL" id="PYSW02000025">
    <property type="protein sequence ID" value="KAG2381948.1"/>
    <property type="molecule type" value="Genomic_DNA"/>
</dbReference>
<organism evidence="1 2">
    <name type="scientific">Naegleria lovaniensis</name>
    <name type="common">Amoeba</name>
    <dbReference type="NCBI Taxonomy" id="51637"/>
    <lineage>
        <taxon>Eukaryota</taxon>
        <taxon>Discoba</taxon>
        <taxon>Heterolobosea</taxon>
        <taxon>Tetramitia</taxon>
        <taxon>Eutetramitia</taxon>
        <taxon>Vahlkampfiidae</taxon>
        <taxon>Naegleria</taxon>
    </lineage>
</organism>
<dbReference type="GeneID" id="68098195"/>
<dbReference type="SUPFAM" id="SSF102198">
    <property type="entry name" value="Putative cyclase"/>
    <property type="match status" value="1"/>
</dbReference>
<comment type="caution">
    <text evidence="1">The sequence shown here is derived from an EMBL/GenBank/DDBJ whole genome shotgun (WGS) entry which is preliminary data.</text>
</comment>
<dbReference type="AlphaFoldDB" id="A0AA88KJK1"/>
<protein>
    <submittedName>
        <fullName evidence="1">Uncharacterized protein</fullName>
    </submittedName>
</protein>
<name>A0AA88KJK1_NAELO</name>
<dbReference type="Gene3D" id="3.50.30.50">
    <property type="entry name" value="Putative cyclase"/>
    <property type="match status" value="1"/>
</dbReference>
<evidence type="ECO:0000313" key="2">
    <source>
        <dbReference type="Proteomes" id="UP000816034"/>
    </source>
</evidence>
<gene>
    <name evidence="1" type="ORF">C9374_005740</name>
</gene>
<dbReference type="GO" id="GO:0019441">
    <property type="term" value="P:L-tryptophan catabolic process to kynurenine"/>
    <property type="evidence" value="ECO:0007669"/>
    <property type="project" value="InterPro"/>
</dbReference>
<dbReference type="Proteomes" id="UP000816034">
    <property type="component" value="Unassembled WGS sequence"/>
</dbReference>
<keyword evidence="2" id="KW-1185">Reference proteome</keyword>
<dbReference type="GO" id="GO:0004061">
    <property type="term" value="F:arylformamidase activity"/>
    <property type="evidence" value="ECO:0007669"/>
    <property type="project" value="InterPro"/>
</dbReference>
<sequence length="180" mass="20909">MQYNGDCIVIMLETLLPDSINNFTISKELLENVFKKIEIPKEEVFRIILKTRKQHPTNEMEWTNDFCHLSKEASHFLAHEFPNLLLIGIDTPSIDHPNKAPIIEHSHGEFWNQRVAILENLNLSKVVVVGTLMFNLNHDESSHHNHSSACLFQRGYLQTIFNPLQTCEDAIGCFVWFYPY</sequence>
<evidence type="ECO:0000313" key="1">
    <source>
        <dbReference type="EMBL" id="KAG2381948.1"/>
    </source>
</evidence>
<reference evidence="1 2" key="1">
    <citation type="journal article" date="2018" name="BMC Genomics">
        <title>The genome of Naegleria lovaniensis, the basis for a comparative approach to unravel pathogenicity factors of the human pathogenic amoeba N. fowleri.</title>
        <authorList>
            <person name="Liechti N."/>
            <person name="Schurch N."/>
            <person name="Bruggmann R."/>
            <person name="Wittwer M."/>
        </authorList>
    </citation>
    <scope>NUCLEOTIDE SEQUENCE [LARGE SCALE GENOMIC DNA]</scope>
    <source>
        <strain evidence="1 2">ATCC 30569</strain>
    </source>
</reference>
<proteinExistence type="predicted"/>